<gene>
    <name evidence="2" type="primary">rsrA</name>
    <name evidence="2" type="ORF">E6H04_05205</name>
</gene>
<evidence type="ECO:0000313" key="3">
    <source>
        <dbReference type="Proteomes" id="UP000320048"/>
    </source>
</evidence>
<evidence type="ECO:0000259" key="1">
    <source>
        <dbReference type="Pfam" id="PF13490"/>
    </source>
</evidence>
<accession>A0A537JF64</accession>
<name>A0A537JF64_9BACT</name>
<proteinExistence type="predicted"/>
<evidence type="ECO:0000313" key="2">
    <source>
        <dbReference type="EMBL" id="TMI82198.1"/>
    </source>
</evidence>
<comment type="caution">
    <text evidence="2">The sequence shown here is derived from an EMBL/GenBank/DDBJ whole genome shotgun (WGS) entry which is preliminary data.</text>
</comment>
<feature type="domain" description="Putative zinc-finger" evidence="1">
    <location>
        <begin position="3"/>
        <end position="36"/>
    </location>
</feature>
<dbReference type="EMBL" id="VBAO01000138">
    <property type="protein sequence ID" value="TMI82198.1"/>
    <property type="molecule type" value="Genomic_DNA"/>
</dbReference>
<dbReference type="Pfam" id="PF13490">
    <property type="entry name" value="zf-HC2"/>
    <property type="match status" value="1"/>
</dbReference>
<dbReference type="NCBIfam" id="TIGR03988">
    <property type="entry name" value="antisig_RsrA"/>
    <property type="match status" value="1"/>
</dbReference>
<reference evidence="2 3" key="1">
    <citation type="journal article" date="2019" name="Nat. Microbiol.">
        <title>Mediterranean grassland soil C-N compound turnover is dependent on rainfall and depth, and is mediated by genomically divergent microorganisms.</title>
        <authorList>
            <person name="Diamond S."/>
            <person name="Andeer P.F."/>
            <person name="Li Z."/>
            <person name="Crits-Christoph A."/>
            <person name="Burstein D."/>
            <person name="Anantharaman K."/>
            <person name="Lane K.R."/>
            <person name="Thomas B.C."/>
            <person name="Pan C."/>
            <person name="Northen T.R."/>
            <person name="Banfield J.F."/>
        </authorList>
    </citation>
    <scope>NUCLEOTIDE SEQUENCE [LARGE SCALE GENOMIC DNA]</scope>
    <source>
        <strain evidence="2">NP_7</strain>
    </source>
</reference>
<sequence length="74" mass="8834">MNCEESMEMLWQFLDKELDGGATGELQRHLEECRHCFSKAEFEQRLRAMVRRSCSCEQAPPELRERLSKLIRLF</sequence>
<organism evidence="2 3">
    <name type="scientific">Candidatus Segetimicrobium genomatis</name>
    <dbReference type="NCBI Taxonomy" id="2569760"/>
    <lineage>
        <taxon>Bacteria</taxon>
        <taxon>Bacillati</taxon>
        <taxon>Candidatus Sysuimicrobiota</taxon>
        <taxon>Candidatus Sysuimicrobiia</taxon>
        <taxon>Candidatus Sysuimicrobiales</taxon>
        <taxon>Candidatus Segetimicrobiaceae</taxon>
        <taxon>Candidatus Segetimicrobium</taxon>
    </lineage>
</organism>
<dbReference type="Proteomes" id="UP000320048">
    <property type="component" value="Unassembled WGS sequence"/>
</dbReference>
<dbReference type="InterPro" id="IPR024020">
    <property type="entry name" value="Anit_sigma_mycothiol_RsrA"/>
</dbReference>
<dbReference type="InterPro" id="IPR027383">
    <property type="entry name" value="Znf_put"/>
</dbReference>
<dbReference type="AlphaFoldDB" id="A0A537JF64"/>
<protein>
    <submittedName>
        <fullName evidence="2">Mycothiol system anti-sigma-R factor</fullName>
    </submittedName>
</protein>